<accession>A0ACC1QFC7</accession>
<evidence type="ECO:0000313" key="1">
    <source>
        <dbReference type="EMBL" id="KAJ3473321.1"/>
    </source>
</evidence>
<dbReference type="Proteomes" id="UP001148737">
    <property type="component" value="Unassembled WGS sequence"/>
</dbReference>
<sequence>MAQTATRKRGRVATNSADSEEPSTRRKSGTGKTSRSRKGRTSDKNLGGNQSLQTTIRAAKQGRKGASDALHKIRAKRHEISLIIEEECRRSKSQQQDDRRRGPRGLAHGRIRAALARPLAGCEAFEDARRALQKLQSLAAARYDAVGDRDAGLAEPRWMRWRQDVLDLNALNGKARSLARQVAEGHLAPAGWPELADPEAAAAAAEEDQELAQIALEILDDALPKGAATWGSAAAQLMDVYGSILKDTFK</sequence>
<protein>
    <submittedName>
        <fullName evidence="1">Uncharacterized protein</fullName>
    </submittedName>
</protein>
<name>A0ACC1QFC7_9HYPO</name>
<keyword evidence="2" id="KW-1185">Reference proteome</keyword>
<proteinExistence type="predicted"/>
<reference evidence="1" key="1">
    <citation type="submission" date="2022-07" db="EMBL/GenBank/DDBJ databases">
        <title>Genome Sequence of Lecanicillium saksenae.</title>
        <authorList>
            <person name="Buettner E."/>
        </authorList>
    </citation>
    <scope>NUCLEOTIDE SEQUENCE</scope>
    <source>
        <strain evidence="1">VT-O1</strain>
    </source>
</reference>
<gene>
    <name evidence="1" type="ORF">NLG97_g10375</name>
</gene>
<comment type="caution">
    <text evidence="1">The sequence shown here is derived from an EMBL/GenBank/DDBJ whole genome shotgun (WGS) entry which is preliminary data.</text>
</comment>
<organism evidence="1 2">
    <name type="scientific">Lecanicillium saksenae</name>
    <dbReference type="NCBI Taxonomy" id="468837"/>
    <lineage>
        <taxon>Eukaryota</taxon>
        <taxon>Fungi</taxon>
        <taxon>Dikarya</taxon>
        <taxon>Ascomycota</taxon>
        <taxon>Pezizomycotina</taxon>
        <taxon>Sordariomycetes</taxon>
        <taxon>Hypocreomycetidae</taxon>
        <taxon>Hypocreales</taxon>
        <taxon>Cordycipitaceae</taxon>
        <taxon>Lecanicillium</taxon>
    </lineage>
</organism>
<dbReference type="EMBL" id="JANAKD010002562">
    <property type="protein sequence ID" value="KAJ3473321.1"/>
    <property type="molecule type" value="Genomic_DNA"/>
</dbReference>
<evidence type="ECO:0000313" key="2">
    <source>
        <dbReference type="Proteomes" id="UP001148737"/>
    </source>
</evidence>